<feature type="region of interest" description="Disordered" evidence="1">
    <location>
        <begin position="73"/>
        <end position="104"/>
    </location>
</feature>
<evidence type="ECO:0000313" key="2">
    <source>
        <dbReference type="EMBL" id="BCS26922.1"/>
    </source>
</evidence>
<keyword evidence="3" id="KW-1185">Reference proteome</keyword>
<organism evidence="2 3">
    <name type="scientific">Aspergillus puulaauensis</name>
    <dbReference type="NCBI Taxonomy" id="1220207"/>
    <lineage>
        <taxon>Eukaryota</taxon>
        <taxon>Fungi</taxon>
        <taxon>Dikarya</taxon>
        <taxon>Ascomycota</taxon>
        <taxon>Pezizomycotina</taxon>
        <taxon>Eurotiomycetes</taxon>
        <taxon>Eurotiomycetidae</taxon>
        <taxon>Eurotiales</taxon>
        <taxon>Aspergillaceae</taxon>
        <taxon>Aspergillus</taxon>
    </lineage>
</organism>
<dbReference type="AlphaFoldDB" id="A0A7R8AQC4"/>
<dbReference type="Proteomes" id="UP000654913">
    <property type="component" value="Chromosome 5"/>
</dbReference>
<feature type="compositionally biased region" description="Acidic residues" evidence="1">
    <location>
        <begin position="93"/>
        <end position="104"/>
    </location>
</feature>
<reference evidence="2" key="1">
    <citation type="submission" date="2021-01" db="EMBL/GenBank/DDBJ databases">
        <authorList>
            <consortium name="Aspergillus puulaauensis MK2 genome sequencing consortium"/>
            <person name="Kazuki M."/>
            <person name="Futagami T."/>
        </authorList>
    </citation>
    <scope>NUCLEOTIDE SEQUENCE</scope>
    <source>
        <strain evidence="2">MK2</strain>
    </source>
</reference>
<name>A0A7R8AQC4_9EURO</name>
<feature type="compositionally biased region" description="Low complexity" evidence="1">
    <location>
        <begin position="79"/>
        <end position="92"/>
    </location>
</feature>
<accession>A0A7R8AQC4</accession>
<dbReference type="EMBL" id="AP024447">
    <property type="protein sequence ID" value="BCS26922.1"/>
    <property type="molecule type" value="Genomic_DNA"/>
</dbReference>
<evidence type="ECO:0000256" key="1">
    <source>
        <dbReference type="SAM" id="MobiDB-lite"/>
    </source>
</evidence>
<dbReference type="KEGG" id="apuu:APUU_51633S"/>
<dbReference type="RefSeq" id="XP_041559116.1">
    <property type="nucleotide sequence ID" value="XM_041706763.1"/>
</dbReference>
<gene>
    <name evidence="2" type="ORF">APUU_51633S</name>
</gene>
<dbReference type="GeneID" id="64976927"/>
<protein>
    <submittedName>
        <fullName evidence="2">Uncharacterized protein</fullName>
    </submittedName>
</protein>
<reference evidence="2" key="2">
    <citation type="submission" date="2021-02" db="EMBL/GenBank/DDBJ databases">
        <title>Aspergillus puulaauensis MK2 genome sequence.</title>
        <authorList>
            <person name="Futagami T."/>
            <person name="Mori K."/>
            <person name="Kadooka C."/>
            <person name="Tanaka T."/>
        </authorList>
    </citation>
    <scope>NUCLEOTIDE SEQUENCE</scope>
    <source>
        <strain evidence="2">MK2</strain>
    </source>
</reference>
<evidence type="ECO:0000313" key="3">
    <source>
        <dbReference type="Proteomes" id="UP000654913"/>
    </source>
</evidence>
<proteinExistence type="predicted"/>
<sequence>MMVERSGTRKRKRGDPDPTLTTVRTILEMPIPQKCLEYVNMTDETRATQGTQKWLELKDLYAYYKLQMPEDEMEDLEVEPTPGDDGAAGAETADVDQADQEMPN</sequence>
<feature type="region of interest" description="Disordered" evidence="1">
    <location>
        <begin position="1"/>
        <end position="20"/>
    </location>
</feature>